<feature type="compositionally biased region" description="Basic and acidic residues" evidence="6">
    <location>
        <begin position="1191"/>
        <end position="1204"/>
    </location>
</feature>
<dbReference type="EMBL" id="CAJQZP010001449">
    <property type="protein sequence ID" value="CAG5046973.1"/>
    <property type="molecule type" value="Genomic_DNA"/>
</dbReference>
<feature type="compositionally biased region" description="Polar residues" evidence="6">
    <location>
        <begin position="2883"/>
        <end position="2895"/>
    </location>
</feature>
<evidence type="ECO:0000256" key="3">
    <source>
        <dbReference type="ARBA" id="ARBA00022771"/>
    </source>
</evidence>
<feature type="compositionally biased region" description="Basic and acidic residues" evidence="6">
    <location>
        <begin position="371"/>
        <end position="383"/>
    </location>
</feature>
<sequence length="3406" mass="385919">MDMDYDRKFEEMKKYIPFLESMIKRLESTGTTSTNPRQAQLAKIRSLRMKMENLLKCEQVLVNLYAKVEQRDLFTDTKSDMNKSVNTQNVELDFVQNKLKTVASKLQDPEPLPEIARASQTEETCTADSKEPALFQRRPNKNSISPTRGSLDGSRDILSPSGRRSYTRVLMSLNTKDILSRIINCSDGDVDIDTLRELRTQILSELKQTGAKDEVEEGELSDSESEVIESIYGSLVIMDKDQGNTSCEKKSLDLESTAKQEVVHEIDILQALKNEILSEKISLDDSETVTPPLHQPKVTKVANIEEIVSKKRFSIEKYKQKSISASKSSTLINDANSNAYRDELSKKQSIKLTEKEFERFNLSSKLALGESSKDKEFGKRSPTNDDIYGDLAPKSPDHEDFADTGIKPPVIIPADAPICSVVEKHDPNDAVSNDFQNPLYSEANSTMFNRLECSQTPMNSFGTSDCPSTLTHTFGLLETPMTPIHTFGRSDMPMTPVPSFGRADCPPTPIHPFGRTEVMMTPSHPFGVTDFSQNQMPSQMSSIRYNKVQDPKINRSLEYDNLSKYNDMKDCGKYQERNFDYRNYKYDAPKRAYADSYRNYGREQSVGRNDKNATFERIENRHGERPRRENSSGLLNRSYEVDRNYSHDRGKAYRDRDHRIDNDGGKIYYDRDSRWNYRREHSVGRAVPENRHIGKHYEREVRPENSLCVQSYAGFSFTIDTSVSRSFQESIENLKKDSISDSNFDVRRRRASSIGRSLIREPSIGKELPSLGNSHISNNKNISDLFQNDENNKHKNHVDVISENNGEVSTTENENPLVQADILSPSKETISQLESCSTPDSTIDVNENTQDKVGEETVPDSTNELACEISSDITSTHDSHEVCEKAQTETRVSRMELSHPTDHIGSLLSILKDKSKIKELLTMLKDQPSENEKLKKKLEKLSEIVSDDDDSPHDESNSVHNVKINISASNNNNELESVGNSGVHADTTLAADNDSCEKNEQSMRNKNNVEDILDVQFKDRDCSWSLNATSAENCEGKEPFEDTKQNTKNDDGRVEAVSCKKSTKIKKSTKKAKIKVKNITSGDKKRLTRSESANLKMNKPANIKNGISSRELKQLQDDIKEMFLHDDVFNAGIRMCRLAKLVEDKPIDKGETQNNENSPVVILEKIKECSEETTIKGKTSKKKATSKSKMLQKEVFDSENKTESSSENINSELKLPIKYRPGPKSKTRLLDKQAEVDPYIFESNSVSESNATNISETKPHISSDSECESLESSKSFGSTELLVELKKKPKRKRRGWQAGVIKPKHKKKKTDLCHSQSDTNMQVMPQIPDLNCFTNKTYCFYKNVSVYSCRLCLYNGNDIVHHYKKQHPHSEIPLSRMSPEVAKEAIEQCEEINFHAISKVTTDKYVCLFCFKELKNTIKKKTVLEEFFWHVVSMHTGEYKQLCSECINVSGCPSNFDIPPPPKEQKGQLIGYICGKCNFTQISLENLKTHVVNRHNDEQTEVYTINLAVMSKKTLLAFSKCTSEQPRTLRSSRLNQSTVETNDEHSDFNESSDNATEPNKVTTIPLKEETLIELQKNKRNKIQSRITFENDDATNELCELNENKSVKIEQEHVINAQDSSPYNEPVDDAPIAYMVAESHETIKNVEYNQPPTSDDILDYPHFKINFTEAGTKEYVCCINGVESHYRTALLISFKKHVQIKHPEKWDGFCFLCKLIVTPQGNHNFKDCLQHFLDKHFDNFPTMEKVDDKKNNMETSGVKPKKNYLNVRPLSELISQSEIQPEQHKLPIIESVVSLGGSTDEASSGINVDTAEIRSNEKEFKYEEAQAEIIAKKYKVVLDVMLNREKLVHIFKCAGRFCSYSTDNAEDALRHAVTHERVGGENSLSCTYCDFDSSKNAVDLVTHVFKTHGCCQYVCGHCFYRSAASQLVRAHASRIHGKAPGQSVILRTTVTARSDTEYKILPREIAVPFFACNQNVMDVKCNFKTYTSGKFYEHLQIRHQLDTSFLCFMCSEVFTKPVDLLQHFKIHGFKLYQCTWCVHGAENETELLAHASEKHPNKQPQAYLRVITNKEGTPGFRVLPLAHLNNSNITTIDVKPNNVRNNPEREAERSIDLEKLIGQKTQMIESMVTSSQKESTENCTFKEQETVSMPSFELGSLSQAQCQESLVLALQSSLCDKTPETSVSSDVGPAPISADLSRPETPNLASQPINSDVHNQLTPVLKGEPEPNTPEKTDSDVVYCLDSDEEISNENVVDLSSEESPLVAVVNDKSEKLDKVPLSRLFKCSLCGIILKSTSGFKRHVSACHTEATNLLPCAYCPFVAQRDLVAKHYLSDHCLSRKETTRRYVCGVCNNKYISFTFVKTHLKVDHNLSKLVVTSKLVTNGEYQFVVSEASKQKQVAKRKLSNDNEDKSLQPVSKMKKIGPNYVNLLPINPILDELVYCSLCEFSTKVRLNMVRHLQLHTEQQPVPQTAPVNPVPHLETNEKHFDKMVNLASSSIASRAPEKLNKTDRHPVVNLLIPPEAASRYPKYVPDRQRYTCGAKGCCYISVDETMLKYHWETLHSGTNDFHCVHCPPYQHLDTTKPLTACRIIAHLKMHDIRLYACSSCSYYHHRRQVLDKHIAEIHSTGHVMVVREESVSQTLNVSQPSTVAPTMDLKPWQCGLCKFKSMLRPEVVEHCAKIHQSKMQYKCTYCAFRTSTLENITKHQSKSHAGKAQETFYFYYREGSIPDEPDGTPRWQKQRQKSSATETEVKTETIERTELESQSELTKNVPQSPARPTVDLNIVKQDPDAVTVPAHTTQDLCKTFGQFCEPNGLKWGCGFCSYKAFHKNGLNDHMLTEHRNNREPIELPVDVRVETWIAKLLDHQFLLIEKNKQNLTKQSTAVVPVNSAPTTSKSQDAHMNVPESDNGHSEEELEKMFGTFGTSENKSFNCPKCSLKIREESAMRDHLEIELNKIRWWCNSCTEKFQNYHEAQFHCKSVHPGITARAIEAVRNVGMHSAWISAVIRAQKLSMNHLPVTENTDSDETMANSLAQDNSLLVVRYEERVPTPDIQVIPSRTSGAESDEDEEKLVIDEVFNKVASKQCPFCIYTCQDIRELKAHVVGQHNNIKPYFCFYCDFNGYRKTVVNSRHVSQKHKDKPLVFLTKGQRILGGPTSANAVSVSAPVAVKDDATRLICLRCEKPFNENEAKTHFHDNTKPKFAKTGQTVVKCRVCLTLHENIDEAAAHHHTSHPNNTFKYITFKLHCNKRSIFSCAYCDQNFSVWADLKVHWRLVHSSLPFKFNKGQCAGTASDVVINLSDDEETGVKRKSESILINPSPSKMCARKSTTKLPIQVVAKKSTTKLPFNLESDSDAMEYSFYGSKPQVDDLDNVTTNMSFCNTVVPFTFKKLSEVIRINPTVLVEDIKK</sequence>
<evidence type="ECO:0000256" key="1">
    <source>
        <dbReference type="ARBA" id="ARBA00022723"/>
    </source>
</evidence>
<feature type="region of interest" description="Disordered" evidence="6">
    <location>
        <begin position="2177"/>
        <end position="2211"/>
    </location>
</feature>
<feature type="region of interest" description="Disordered" evidence="6">
    <location>
        <begin position="1173"/>
        <end position="1208"/>
    </location>
</feature>
<keyword evidence="9" id="KW-1185">Reference proteome</keyword>
<feature type="region of interest" description="Disordered" evidence="6">
    <location>
        <begin position="2883"/>
        <end position="2909"/>
    </location>
</feature>
<dbReference type="InterPro" id="IPR050688">
    <property type="entry name" value="Zinc_finger/UBP_domain"/>
</dbReference>
<dbReference type="OrthoDB" id="4737882at2759"/>
<feature type="compositionally biased region" description="Polar residues" evidence="6">
    <location>
        <begin position="2761"/>
        <end position="2772"/>
    </location>
</feature>
<feature type="domain" description="C2H2-type" evidence="7">
    <location>
        <begin position="2031"/>
        <end position="2059"/>
    </location>
</feature>
<evidence type="ECO:0000259" key="7">
    <source>
        <dbReference type="PROSITE" id="PS50157"/>
    </source>
</evidence>
<keyword evidence="4" id="KW-0862">Zinc</keyword>
<feature type="compositionally biased region" description="Polar residues" evidence="6">
    <location>
        <begin position="1527"/>
        <end position="1540"/>
    </location>
</feature>
<evidence type="ECO:0000313" key="9">
    <source>
        <dbReference type="Proteomes" id="UP000691718"/>
    </source>
</evidence>
<dbReference type="SMART" id="SM00355">
    <property type="entry name" value="ZnF_C2H2"/>
    <property type="match status" value="23"/>
</dbReference>
<feature type="compositionally biased region" description="Basic and acidic residues" evidence="6">
    <location>
        <begin position="2748"/>
        <end position="2760"/>
    </location>
</feature>
<comment type="caution">
    <text evidence="8">The sequence shown here is derived from an EMBL/GenBank/DDBJ whole genome shotgun (WGS) entry which is preliminary data.</text>
</comment>
<dbReference type="GO" id="GO:0005634">
    <property type="term" value="C:nucleus"/>
    <property type="evidence" value="ECO:0007669"/>
    <property type="project" value="TreeGrafter"/>
</dbReference>
<dbReference type="GO" id="GO:0008270">
    <property type="term" value="F:zinc ion binding"/>
    <property type="evidence" value="ECO:0007669"/>
    <property type="project" value="UniProtKB-KW"/>
</dbReference>
<proteinExistence type="predicted"/>
<feature type="compositionally biased region" description="Polar residues" evidence="6">
    <location>
        <begin position="2202"/>
        <end position="2211"/>
    </location>
</feature>
<feature type="region of interest" description="Disordered" evidence="6">
    <location>
        <begin position="600"/>
        <end position="641"/>
    </location>
</feature>
<keyword evidence="2" id="KW-0677">Repeat</keyword>
<dbReference type="PANTHER" id="PTHR24403">
    <property type="entry name" value="ZINC FINGER PROTEIN"/>
    <property type="match status" value="1"/>
</dbReference>
<dbReference type="PANTHER" id="PTHR24403:SF67">
    <property type="entry name" value="FI01116P-RELATED"/>
    <property type="match status" value="1"/>
</dbReference>
<gene>
    <name evidence="8" type="ORF">PAPOLLO_LOCUS23717</name>
</gene>
<dbReference type="InterPro" id="IPR013087">
    <property type="entry name" value="Znf_C2H2_type"/>
</dbReference>
<dbReference type="PROSITE" id="PS00028">
    <property type="entry name" value="ZINC_FINGER_C2H2_1"/>
    <property type="match status" value="6"/>
</dbReference>
<feature type="domain" description="C2H2-type" evidence="7">
    <location>
        <begin position="2004"/>
        <end position="2026"/>
    </location>
</feature>
<keyword evidence="3 5" id="KW-0863">Zinc-finger</keyword>
<feature type="domain" description="C2H2-type" evidence="7">
    <location>
        <begin position="2281"/>
        <end position="2309"/>
    </location>
</feature>
<feature type="region of interest" description="Disordered" evidence="6">
    <location>
        <begin position="371"/>
        <end position="403"/>
    </location>
</feature>
<accession>A0A8S3XYH0</accession>
<protein>
    <submittedName>
        <fullName evidence="8">(apollo) hypothetical protein</fullName>
    </submittedName>
</protein>
<dbReference type="PROSITE" id="PS50157">
    <property type="entry name" value="ZINC_FINGER_C2H2_2"/>
    <property type="match status" value="6"/>
</dbReference>
<feature type="region of interest" description="Disordered" evidence="6">
    <location>
        <begin position="2725"/>
        <end position="2775"/>
    </location>
</feature>
<feature type="domain" description="C2H2-type" evidence="7">
    <location>
        <begin position="2686"/>
        <end position="2714"/>
    </location>
</feature>
<evidence type="ECO:0000256" key="5">
    <source>
        <dbReference type="PROSITE-ProRule" id="PRU00042"/>
    </source>
</evidence>
<feature type="domain" description="C2H2-type" evidence="7">
    <location>
        <begin position="3251"/>
        <end position="3275"/>
    </location>
</feature>
<organism evidence="8 9">
    <name type="scientific">Parnassius apollo</name>
    <name type="common">Apollo butterfly</name>
    <name type="synonym">Papilio apollo</name>
    <dbReference type="NCBI Taxonomy" id="110799"/>
    <lineage>
        <taxon>Eukaryota</taxon>
        <taxon>Metazoa</taxon>
        <taxon>Ecdysozoa</taxon>
        <taxon>Arthropoda</taxon>
        <taxon>Hexapoda</taxon>
        <taxon>Insecta</taxon>
        <taxon>Pterygota</taxon>
        <taxon>Neoptera</taxon>
        <taxon>Endopterygota</taxon>
        <taxon>Lepidoptera</taxon>
        <taxon>Glossata</taxon>
        <taxon>Ditrysia</taxon>
        <taxon>Papilionoidea</taxon>
        <taxon>Papilionidae</taxon>
        <taxon>Parnassiinae</taxon>
        <taxon>Parnassini</taxon>
        <taxon>Parnassius</taxon>
        <taxon>Parnassius</taxon>
    </lineage>
</organism>
<feature type="compositionally biased region" description="Basic and acidic residues" evidence="6">
    <location>
        <begin position="608"/>
        <end position="630"/>
    </location>
</feature>
<feature type="region of interest" description="Disordered" evidence="6">
    <location>
        <begin position="1527"/>
        <end position="1560"/>
    </location>
</feature>
<feature type="region of interest" description="Disordered" evidence="6">
    <location>
        <begin position="118"/>
        <end position="159"/>
    </location>
</feature>
<name>A0A8S3XYH0_PARAO</name>
<dbReference type="GO" id="GO:0045944">
    <property type="term" value="P:positive regulation of transcription by RNA polymerase II"/>
    <property type="evidence" value="ECO:0007669"/>
    <property type="project" value="TreeGrafter"/>
</dbReference>
<feature type="domain" description="C2H2-type" evidence="7">
    <location>
        <begin position="2438"/>
        <end position="2465"/>
    </location>
</feature>
<dbReference type="Proteomes" id="UP000691718">
    <property type="component" value="Unassembled WGS sequence"/>
</dbReference>
<keyword evidence="1" id="KW-0479">Metal-binding</keyword>
<feature type="compositionally biased region" description="Polar residues" evidence="6">
    <location>
        <begin position="1549"/>
        <end position="1560"/>
    </location>
</feature>
<evidence type="ECO:0000313" key="8">
    <source>
        <dbReference type="EMBL" id="CAG5046973.1"/>
    </source>
</evidence>
<evidence type="ECO:0000256" key="6">
    <source>
        <dbReference type="SAM" id="MobiDB-lite"/>
    </source>
</evidence>
<feature type="compositionally biased region" description="Polar residues" evidence="6">
    <location>
        <begin position="118"/>
        <end position="127"/>
    </location>
</feature>
<evidence type="ECO:0000256" key="2">
    <source>
        <dbReference type="ARBA" id="ARBA00022737"/>
    </source>
</evidence>
<reference evidence="8" key="1">
    <citation type="submission" date="2021-04" db="EMBL/GenBank/DDBJ databases">
        <authorList>
            <person name="Tunstrom K."/>
        </authorList>
    </citation>
    <scope>NUCLEOTIDE SEQUENCE</scope>
</reference>
<evidence type="ECO:0000256" key="4">
    <source>
        <dbReference type="ARBA" id="ARBA00022833"/>
    </source>
</evidence>